<organism evidence="3 4">
    <name type="scientific">Aldrovandia affinis</name>
    <dbReference type="NCBI Taxonomy" id="143900"/>
    <lineage>
        <taxon>Eukaryota</taxon>
        <taxon>Metazoa</taxon>
        <taxon>Chordata</taxon>
        <taxon>Craniata</taxon>
        <taxon>Vertebrata</taxon>
        <taxon>Euteleostomi</taxon>
        <taxon>Actinopterygii</taxon>
        <taxon>Neopterygii</taxon>
        <taxon>Teleostei</taxon>
        <taxon>Notacanthiformes</taxon>
        <taxon>Halosauridae</taxon>
        <taxon>Aldrovandia</taxon>
    </lineage>
</organism>
<feature type="region of interest" description="Disordered" evidence="1">
    <location>
        <begin position="45"/>
        <end position="69"/>
    </location>
</feature>
<dbReference type="AlphaFoldDB" id="A0AAD7SWH8"/>
<gene>
    <name evidence="3" type="ORF">AAFF_G00209840</name>
</gene>
<evidence type="ECO:0000313" key="4">
    <source>
        <dbReference type="Proteomes" id="UP001221898"/>
    </source>
</evidence>
<dbReference type="Proteomes" id="UP001221898">
    <property type="component" value="Unassembled WGS sequence"/>
</dbReference>
<evidence type="ECO:0000313" key="3">
    <source>
        <dbReference type="EMBL" id="KAJ8409943.1"/>
    </source>
</evidence>
<keyword evidence="2" id="KW-0812">Transmembrane</keyword>
<proteinExistence type="predicted"/>
<name>A0AAD7SWH8_9TELE</name>
<feature type="compositionally biased region" description="Polar residues" evidence="1">
    <location>
        <begin position="45"/>
        <end position="54"/>
    </location>
</feature>
<keyword evidence="2" id="KW-0472">Membrane</keyword>
<accession>A0AAD7SWH8</accession>
<feature type="transmembrane region" description="Helical" evidence="2">
    <location>
        <begin position="24"/>
        <end position="44"/>
    </location>
</feature>
<sequence length="85" mass="9660">MTANSTSLEVIEDVFLTVWPFVRYVLLLLMLTAFAGTLMTDYITRGNSNSQGNRNEPKGNCQETNTWKDKSSRISIVSEVYYESI</sequence>
<reference evidence="3" key="1">
    <citation type="journal article" date="2023" name="Science">
        <title>Genome structures resolve the early diversification of teleost fishes.</title>
        <authorList>
            <person name="Parey E."/>
            <person name="Louis A."/>
            <person name="Montfort J."/>
            <person name="Bouchez O."/>
            <person name="Roques C."/>
            <person name="Iampietro C."/>
            <person name="Lluch J."/>
            <person name="Castinel A."/>
            <person name="Donnadieu C."/>
            <person name="Desvignes T."/>
            <person name="Floi Bucao C."/>
            <person name="Jouanno E."/>
            <person name="Wen M."/>
            <person name="Mejri S."/>
            <person name="Dirks R."/>
            <person name="Jansen H."/>
            <person name="Henkel C."/>
            <person name="Chen W.J."/>
            <person name="Zahm M."/>
            <person name="Cabau C."/>
            <person name="Klopp C."/>
            <person name="Thompson A.W."/>
            <person name="Robinson-Rechavi M."/>
            <person name="Braasch I."/>
            <person name="Lecointre G."/>
            <person name="Bobe J."/>
            <person name="Postlethwait J.H."/>
            <person name="Berthelot C."/>
            <person name="Roest Crollius H."/>
            <person name="Guiguen Y."/>
        </authorList>
    </citation>
    <scope>NUCLEOTIDE SEQUENCE</scope>
    <source>
        <strain evidence="3">NC1722</strain>
    </source>
</reference>
<dbReference type="EMBL" id="JAINUG010000028">
    <property type="protein sequence ID" value="KAJ8409943.1"/>
    <property type="molecule type" value="Genomic_DNA"/>
</dbReference>
<keyword evidence="2" id="KW-1133">Transmembrane helix</keyword>
<evidence type="ECO:0000256" key="2">
    <source>
        <dbReference type="SAM" id="Phobius"/>
    </source>
</evidence>
<evidence type="ECO:0000256" key="1">
    <source>
        <dbReference type="SAM" id="MobiDB-lite"/>
    </source>
</evidence>
<protein>
    <submittedName>
        <fullName evidence="3">Uncharacterized protein</fullName>
    </submittedName>
</protein>
<comment type="caution">
    <text evidence="3">The sequence shown here is derived from an EMBL/GenBank/DDBJ whole genome shotgun (WGS) entry which is preliminary data.</text>
</comment>
<keyword evidence="4" id="KW-1185">Reference proteome</keyword>